<evidence type="ECO:0000313" key="2">
    <source>
        <dbReference type="Proteomes" id="UP000644140"/>
    </source>
</evidence>
<reference evidence="1" key="1">
    <citation type="submission" date="2022-02" db="EMBL/GenBank/DDBJ databases">
        <title>Characterization of Tn125 harboring carbapenem-resistant Acinetobacter bereziniae clinical isolates.</title>
        <authorList>
            <person name="Wong N.-K."/>
            <person name="Pan Q."/>
        </authorList>
    </citation>
    <scope>NUCLEOTIDE SEQUENCE</scope>
    <source>
        <strain evidence="1">GD03393</strain>
    </source>
</reference>
<dbReference type="AlphaFoldDB" id="A0A8I1AGK3"/>
<proteinExistence type="predicted"/>
<accession>A0A8I1AGK3</accession>
<organism evidence="1 2">
    <name type="scientific">Acinetobacter bereziniae</name>
    <name type="common">Acinetobacter genomosp. 10</name>
    <dbReference type="NCBI Taxonomy" id="106648"/>
    <lineage>
        <taxon>Bacteria</taxon>
        <taxon>Pseudomonadati</taxon>
        <taxon>Pseudomonadota</taxon>
        <taxon>Gammaproteobacteria</taxon>
        <taxon>Moraxellales</taxon>
        <taxon>Moraxellaceae</taxon>
        <taxon>Acinetobacter</taxon>
    </lineage>
</organism>
<protein>
    <submittedName>
        <fullName evidence="1">Uncharacterized protein</fullName>
    </submittedName>
</protein>
<dbReference type="RefSeq" id="WP_198114590.1">
    <property type="nucleotide sequence ID" value="NZ_CP066121.1"/>
</dbReference>
<dbReference type="EMBL" id="CP092085">
    <property type="protein sequence ID" value="UUN96035.1"/>
    <property type="molecule type" value="Genomic_DNA"/>
</dbReference>
<dbReference type="Proteomes" id="UP000644140">
    <property type="component" value="Chromosome"/>
</dbReference>
<gene>
    <name evidence="1" type="ORF">I9054_011615</name>
</gene>
<sequence length="434" mass="51252">MMHIDNLAEESGNISFVEYTATGIFILKIEKRKYRGTKIQSQVFELHDDVQVIFNSLDKDIYAVFNKTKQILYLNDQIQSVDHFDAVLNLRKSFSFSMAVLLFALVVYPFYQYFMDGTIYYFDTFMHLAILTLISCFVYFIFECLKLNRQKTSNIEALFHMLKLPVLSKRTLNSLKLTNSYFYEFDQLYDLSLINQLRHGRNDRELKTQLAQYTQKLVQFGLTQHELAKFKVESISERLDQYIIEKRESTTAYPDALTEVRFNLQGTNFYSYLDDFHFVQDTDVKMIISQQGDSIGQYAWLIYDYHQYLTIDEELLQALQRPKFPLRDHEKYIETLRLILGFIVLVSFILFDIFAACVAFIISIAGYYYFQFCYAVFLKFSFSKDIYAYLGYQSVELFQMVNLKELKQGNFKPVHLAAIARPSRTGFNIEKRRS</sequence>
<evidence type="ECO:0000313" key="1">
    <source>
        <dbReference type="EMBL" id="UUN96035.1"/>
    </source>
</evidence>
<name>A0A8I1AGK3_ACIBZ</name>